<gene>
    <name evidence="1" type="ORF">APZ42_000077</name>
</gene>
<dbReference type="EMBL" id="LRGB01003543">
    <property type="protein sequence ID" value="KZS02753.1"/>
    <property type="molecule type" value="Genomic_DNA"/>
</dbReference>
<organism evidence="1 2">
    <name type="scientific">Daphnia magna</name>
    <dbReference type="NCBI Taxonomy" id="35525"/>
    <lineage>
        <taxon>Eukaryota</taxon>
        <taxon>Metazoa</taxon>
        <taxon>Ecdysozoa</taxon>
        <taxon>Arthropoda</taxon>
        <taxon>Crustacea</taxon>
        <taxon>Branchiopoda</taxon>
        <taxon>Diplostraca</taxon>
        <taxon>Cladocera</taxon>
        <taxon>Anomopoda</taxon>
        <taxon>Daphniidae</taxon>
        <taxon>Daphnia</taxon>
    </lineage>
</organism>
<reference evidence="1 2" key="1">
    <citation type="submission" date="2016-03" db="EMBL/GenBank/DDBJ databases">
        <title>EvidentialGene: Evidence-directed Construction of Genes on Genomes.</title>
        <authorList>
            <person name="Gilbert D.G."/>
            <person name="Choi J.-H."/>
            <person name="Mockaitis K."/>
            <person name="Colbourne J."/>
            <person name="Pfrender M."/>
        </authorList>
    </citation>
    <scope>NUCLEOTIDE SEQUENCE [LARGE SCALE GENOMIC DNA]</scope>
    <source>
        <strain evidence="1 2">Xinb3</strain>
        <tissue evidence="1">Complete organism</tissue>
    </source>
</reference>
<comment type="caution">
    <text evidence="1">The sequence shown here is derived from an EMBL/GenBank/DDBJ whole genome shotgun (WGS) entry which is preliminary data.</text>
</comment>
<keyword evidence="2" id="KW-1185">Reference proteome</keyword>
<protein>
    <submittedName>
        <fullName evidence="1">Uncharacterized protein</fullName>
    </submittedName>
</protein>
<evidence type="ECO:0000313" key="2">
    <source>
        <dbReference type="Proteomes" id="UP000076858"/>
    </source>
</evidence>
<dbReference type="Proteomes" id="UP000076858">
    <property type="component" value="Unassembled WGS sequence"/>
</dbReference>
<sequence length="66" mass="7857">MMPNATWSRTTRRSLWQSCTGTFSVKVSDSYRIADIYSVDETYRLVASYRSHYLRLLFLFFSFDLV</sequence>
<proteinExistence type="predicted"/>
<accession>A0A164JXS5</accession>
<name>A0A164JXS5_9CRUS</name>
<evidence type="ECO:0000313" key="1">
    <source>
        <dbReference type="EMBL" id="KZS02753.1"/>
    </source>
</evidence>
<dbReference type="AlphaFoldDB" id="A0A164JXS5"/>